<sequence length="195" mass="22037">MGMSEIFGDFEDNLPPSQEYLRIQFSPSSVPLKQRWRNNGLSANFMADFLLSFFPNDNCEIDITKRQEEIQSTICYIANELLENAMKFTDDALHLPISLTLYLLSDRLVFVSTNSISADSKNKLQKFIRCLLTSDLNQLYTEQLEKSALDESNSSAGLGILTMINDYSAAIGWKLEPIQDSPESVTVMTMVQLTI</sequence>
<evidence type="ECO:0000313" key="1">
    <source>
        <dbReference type="EMBL" id="WNZ26368.1"/>
    </source>
</evidence>
<organism evidence="1">
    <name type="scientific">Leptolyngbya sp. NK1-12</name>
    <dbReference type="NCBI Taxonomy" id="2547451"/>
    <lineage>
        <taxon>Bacteria</taxon>
        <taxon>Bacillati</taxon>
        <taxon>Cyanobacteriota</taxon>
        <taxon>Cyanophyceae</taxon>
        <taxon>Leptolyngbyales</taxon>
        <taxon>Leptolyngbyaceae</taxon>
        <taxon>Leptolyngbya group</taxon>
        <taxon>Leptolyngbya</taxon>
    </lineage>
</organism>
<proteinExistence type="predicted"/>
<keyword evidence="1" id="KW-0547">Nucleotide-binding</keyword>
<dbReference type="InterPro" id="IPR058084">
    <property type="entry name" value="Slr1658-like"/>
</dbReference>
<dbReference type="Pfam" id="PF19788">
    <property type="entry name" value="DUF6272"/>
    <property type="match status" value="1"/>
</dbReference>
<dbReference type="GO" id="GO:0005524">
    <property type="term" value="F:ATP binding"/>
    <property type="evidence" value="ECO:0007669"/>
    <property type="project" value="UniProtKB-KW"/>
</dbReference>
<reference evidence="1" key="1">
    <citation type="submission" date="2020-05" db="EMBL/GenBank/DDBJ databases">
        <authorList>
            <person name="Zhu T."/>
            <person name="Keshari N."/>
            <person name="Lu X."/>
        </authorList>
    </citation>
    <scope>NUCLEOTIDE SEQUENCE</scope>
    <source>
        <strain evidence="1">NK1-12</strain>
    </source>
</reference>
<dbReference type="AlphaFoldDB" id="A0AA96WJ68"/>
<dbReference type="InterPro" id="IPR046239">
    <property type="entry name" value="DUF6272"/>
</dbReference>
<gene>
    <name evidence="1" type="ORF">HJG54_01170</name>
</gene>
<protein>
    <submittedName>
        <fullName evidence="1">ATP-binding protein</fullName>
    </submittedName>
</protein>
<dbReference type="EMBL" id="CP053586">
    <property type="protein sequence ID" value="WNZ26368.1"/>
    <property type="molecule type" value="Genomic_DNA"/>
</dbReference>
<dbReference type="NCBIfam" id="NF047703">
    <property type="entry name" value="slr1658_superfam"/>
    <property type="match status" value="1"/>
</dbReference>
<name>A0AA96WJ68_9CYAN</name>
<accession>A0AA96WJ68</accession>
<keyword evidence="1" id="KW-0067">ATP-binding</keyword>